<evidence type="ECO:0000256" key="2">
    <source>
        <dbReference type="ARBA" id="ARBA00022490"/>
    </source>
</evidence>
<comment type="subcellular location">
    <subcellularLocation>
        <location evidence="1">Cytoplasm</location>
    </subcellularLocation>
</comment>
<proteinExistence type="predicted"/>
<name>A0A819FM74_9BILA</name>
<comment type="caution">
    <text evidence="3">The sequence shown here is derived from an EMBL/GenBank/DDBJ whole genome shotgun (WGS) entry which is preliminary data.</text>
</comment>
<evidence type="ECO:0000313" key="3">
    <source>
        <dbReference type="EMBL" id="CAF3870473.1"/>
    </source>
</evidence>
<organism evidence="3 4">
    <name type="scientific">Rotaria sordida</name>
    <dbReference type="NCBI Taxonomy" id="392033"/>
    <lineage>
        <taxon>Eukaryota</taxon>
        <taxon>Metazoa</taxon>
        <taxon>Spiralia</taxon>
        <taxon>Gnathifera</taxon>
        <taxon>Rotifera</taxon>
        <taxon>Eurotatoria</taxon>
        <taxon>Bdelloidea</taxon>
        <taxon>Philodinida</taxon>
        <taxon>Philodinidae</taxon>
        <taxon>Rotaria</taxon>
    </lineage>
</organism>
<gene>
    <name evidence="3" type="ORF">JBS370_LOCUS19275</name>
</gene>
<dbReference type="Gene3D" id="1.25.10.10">
    <property type="entry name" value="Leucine-rich Repeat Variant"/>
    <property type="match status" value="1"/>
</dbReference>
<dbReference type="EMBL" id="CAJOBD010002284">
    <property type="protein sequence ID" value="CAF3870473.1"/>
    <property type="molecule type" value="Genomic_DNA"/>
</dbReference>
<dbReference type="InterPro" id="IPR011989">
    <property type="entry name" value="ARM-like"/>
</dbReference>
<evidence type="ECO:0000313" key="4">
    <source>
        <dbReference type="Proteomes" id="UP000663836"/>
    </source>
</evidence>
<reference evidence="3" key="1">
    <citation type="submission" date="2021-02" db="EMBL/GenBank/DDBJ databases">
        <authorList>
            <person name="Nowell W R."/>
        </authorList>
    </citation>
    <scope>NUCLEOTIDE SEQUENCE</scope>
</reference>
<protein>
    <submittedName>
        <fullName evidence="3">Uncharacterized protein</fullName>
    </submittedName>
</protein>
<dbReference type="GO" id="GO:0051879">
    <property type="term" value="F:Hsp90 protein binding"/>
    <property type="evidence" value="ECO:0007669"/>
    <property type="project" value="TreeGrafter"/>
</dbReference>
<dbReference type="GO" id="GO:0005737">
    <property type="term" value="C:cytoplasm"/>
    <property type="evidence" value="ECO:0007669"/>
    <property type="project" value="UniProtKB-SubCell"/>
</dbReference>
<sequence length="157" mass="18306">MLQMVDTNDPLQESLSKIPLSKVFLGLYENEKYSRSIVTDDRASLLSFASVRAPIGMIKVTQENFEALMSLTNLISTGENVRKRILKEEEFSNIELHIFEEHPMLRRTTIEYLDYIKDLILKAKERKRLNDLIEENQIICEKSINEMKNDQLANEKV</sequence>
<keyword evidence="2" id="KW-0963">Cytoplasm</keyword>
<dbReference type="PANTHER" id="PTHR45994:SF1">
    <property type="entry name" value="FI21225P1"/>
    <property type="match status" value="1"/>
</dbReference>
<accession>A0A819FM74</accession>
<dbReference type="AlphaFoldDB" id="A0A819FM74"/>
<evidence type="ECO:0000256" key="1">
    <source>
        <dbReference type="ARBA" id="ARBA00004496"/>
    </source>
</evidence>
<dbReference type="Proteomes" id="UP000663836">
    <property type="component" value="Unassembled WGS sequence"/>
</dbReference>
<dbReference type="PANTHER" id="PTHR45994">
    <property type="entry name" value="FI21225P1"/>
    <property type="match status" value="1"/>
</dbReference>